<keyword evidence="1" id="KW-1185">Reference proteome</keyword>
<proteinExistence type="predicted"/>
<evidence type="ECO:0000313" key="2">
    <source>
        <dbReference type="WBParaSite" id="nRc.2.0.1.t09339-RA"/>
    </source>
</evidence>
<dbReference type="GO" id="GO:0000132">
    <property type="term" value="P:establishment of mitotic spindle orientation"/>
    <property type="evidence" value="ECO:0007669"/>
    <property type="project" value="TreeGrafter"/>
</dbReference>
<sequence length="592" mass="68176">MFLGPTEHYLQINRVAVPGNRTRHFNQLIESAEFALITSRNQLVDIVSNPSTPQSSGLAKALQKQINCTDNRLHVLRKMLNHFKKLDVPSRPQNVQLQVGSSNSIAVEFSENPENPIVTKYKSWRDVSSKQPIDTQNLHSKLFKLQDEIETIKASDDWESLLCCREYDDKKKKSTLMPFFQAPRLQRSLRRGLYLATIFYNEVKVLLTNEDCLPIVQVDESPPFNFSTEFLWFFKLSYAWGELKFLSVVESQRMQHSSVFLRSKMIDASTAMQDILETRDLGHLHFEPIVYKEQEIVILVTAMNLKWVGMDKIFRRCSGSLGRENDLMALLSNSLLDCLNFYESSMVPLDKGLYCGYLKLHSSLNQINILVPENLPNVVPFVKIRRISHVTREEWECVKNLRELPASTKKKHNNVKSFINSNNQRREFQESLTTAIDFLLSSLGLVVQKSGSFSIYDSEIIAVNPNVNFIMILPPASEFCTGPGQQKISSEKRSNCMSLPISIFEIVNFYSYNPQFLALYCRLSTFVEYFTFILQQIYRQAYLAATGEKQCGQHTFLRLSKIAARSHPYPEKNFAGRYPQLHCCLVRFMDSQ</sequence>
<dbReference type="PANTHER" id="PTHR21437">
    <property type="entry name" value="WIDE AWAKE"/>
    <property type="match status" value="1"/>
</dbReference>
<dbReference type="AlphaFoldDB" id="A0A915I7N4"/>
<evidence type="ECO:0000313" key="1">
    <source>
        <dbReference type="Proteomes" id="UP000887565"/>
    </source>
</evidence>
<dbReference type="GO" id="GO:0061172">
    <property type="term" value="P:regulation of establishment of bipolar cell polarity"/>
    <property type="evidence" value="ECO:0007669"/>
    <property type="project" value="TreeGrafter"/>
</dbReference>
<organism evidence="1 2">
    <name type="scientific">Romanomermis culicivorax</name>
    <name type="common">Nematode worm</name>
    <dbReference type="NCBI Taxonomy" id="13658"/>
    <lineage>
        <taxon>Eukaryota</taxon>
        <taxon>Metazoa</taxon>
        <taxon>Ecdysozoa</taxon>
        <taxon>Nematoda</taxon>
        <taxon>Enoplea</taxon>
        <taxon>Dorylaimia</taxon>
        <taxon>Mermithida</taxon>
        <taxon>Mermithoidea</taxon>
        <taxon>Mermithidae</taxon>
        <taxon>Romanomermis</taxon>
    </lineage>
</organism>
<dbReference type="Proteomes" id="UP000887565">
    <property type="component" value="Unplaced"/>
</dbReference>
<dbReference type="GO" id="GO:0005819">
    <property type="term" value="C:spindle"/>
    <property type="evidence" value="ECO:0007669"/>
    <property type="project" value="TreeGrafter"/>
</dbReference>
<dbReference type="InterPro" id="IPR039269">
    <property type="entry name" value="ANKFN1"/>
</dbReference>
<reference evidence="2" key="1">
    <citation type="submission" date="2022-11" db="UniProtKB">
        <authorList>
            <consortium name="WormBaseParasite"/>
        </authorList>
    </citation>
    <scope>IDENTIFICATION</scope>
</reference>
<accession>A0A915I7N4</accession>
<dbReference type="WBParaSite" id="nRc.2.0.1.t09339-RA">
    <property type="protein sequence ID" value="nRc.2.0.1.t09339-RA"/>
    <property type="gene ID" value="nRc.2.0.1.g09339"/>
</dbReference>
<protein>
    <submittedName>
        <fullName evidence="2">Uncharacterized protein</fullName>
    </submittedName>
</protein>
<dbReference type="OMA" id="ERSSCEC"/>
<dbReference type="PANTHER" id="PTHR21437:SF1">
    <property type="entry name" value="WIDE AWAKE"/>
    <property type="match status" value="1"/>
</dbReference>
<name>A0A915I7N4_ROMCU</name>